<dbReference type="PROSITE" id="PS00238">
    <property type="entry name" value="OPSIN"/>
    <property type="match status" value="1"/>
</dbReference>
<keyword evidence="4 14" id="KW-0812">Transmembrane</keyword>
<evidence type="ECO:0000256" key="6">
    <source>
        <dbReference type="ARBA" id="ARBA00022989"/>
    </source>
</evidence>
<dbReference type="CTD" id="100000387"/>
<feature type="transmembrane region" description="Helical" evidence="14">
    <location>
        <begin position="94"/>
        <end position="124"/>
    </location>
</feature>
<keyword evidence="2" id="KW-0600">Photoreceptor protein</keyword>
<dbReference type="GO" id="GO:0016020">
    <property type="term" value="C:membrane"/>
    <property type="evidence" value="ECO:0007669"/>
    <property type="project" value="UniProtKB-SubCell"/>
</dbReference>
<dbReference type="STRING" id="205130.ENSMAMP00000036152"/>
<dbReference type="RefSeq" id="XP_026188930.1">
    <property type="nucleotide sequence ID" value="XM_026333145.1"/>
</dbReference>
<keyword evidence="8" id="KW-0297">G-protein coupled receptor</keyword>
<evidence type="ECO:0000256" key="12">
    <source>
        <dbReference type="ARBA" id="ARBA00023180"/>
    </source>
</evidence>
<dbReference type="GO" id="GO:0009881">
    <property type="term" value="F:photoreceptor activity"/>
    <property type="evidence" value="ECO:0007669"/>
    <property type="project" value="UniProtKB-KW"/>
</dbReference>
<evidence type="ECO:0000256" key="7">
    <source>
        <dbReference type="ARBA" id="ARBA00022991"/>
    </source>
</evidence>
<evidence type="ECO:0000256" key="5">
    <source>
        <dbReference type="ARBA" id="ARBA00022925"/>
    </source>
</evidence>
<dbReference type="InterPro" id="IPR050125">
    <property type="entry name" value="GPCR_opsins"/>
</dbReference>
<dbReference type="SUPFAM" id="SSF81321">
    <property type="entry name" value="Family A G protein-coupled receptor-like"/>
    <property type="match status" value="1"/>
</dbReference>
<dbReference type="GO" id="GO:0007602">
    <property type="term" value="P:phototransduction"/>
    <property type="evidence" value="ECO:0007669"/>
    <property type="project" value="UniProtKB-KW"/>
</dbReference>
<dbReference type="PRINTS" id="PR00237">
    <property type="entry name" value="GPCRRHODOPSN"/>
</dbReference>
<feature type="transmembrane region" description="Helical" evidence="14">
    <location>
        <begin position="58"/>
        <end position="82"/>
    </location>
</feature>
<reference evidence="16" key="2">
    <citation type="submission" date="2025-09" db="UniProtKB">
        <authorList>
            <consortium name="Ensembl"/>
        </authorList>
    </citation>
    <scope>IDENTIFICATION</scope>
</reference>
<organism evidence="16 17">
    <name type="scientific">Mastacembelus armatus</name>
    <name type="common">zig-zag eel</name>
    <dbReference type="NCBI Taxonomy" id="205130"/>
    <lineage>
        <taxon>Eukaryota</taxon>
        <taxon>Metazoa</taxon>
        <taxon>Chordata</taxon>
        <taxon>Craniata</taxon>
        <taxon>Vertebrata</taxon>
        <taxon>Euteleostomi</taxon>
        <taxon>Actinopterygii</taxon>
        <taxon>Neopterygii</taxon>
        <taxon>Teleostei</taxon>
        <taxon>Neoteleostei</taxon>
        <taxon>Acanthomorphata</taxon>
        <taxon>Anabantaria</taxon>
        <taxon>Synbranchiformes</taxon>
        <taxon>Mastacembelidae</taxon>
        <taxon>Mastacembelus</taxon>
    </lineage>
</organism>
<evidence type="ECO:0000256" key="9">
    <source>
        <dbReference type="ARBA" id="ARBA00023136"/>
    </source>
</evidence>
<keyword evidence="7" id="KW-0157">Chromophore</keyword>
<dbReference type="GeneID" id="113145965"/>
<evidence type="ECO:0000256" key="2">
    <source>
        <dbReference type="ARBA" id="ARBA00022543"/>
    </source>
</evidence>
<feature type="transmembrane region" description="Helical" evidence="14">
    <location>
        <begin position="235"/>
        <end position="253"/>
    </location>
</feature>
<dbReference type="InParanoid" id="A0A3Q3NHI1"/>
<dbReference type="FunCoup" id="A0A3Q3NHI1">
    <property type="interactions" value="5"/>
</dbReference>
<keyword evidence="5" id="KW-0681">Retinal protein</keyword>
<dbReference type="PANTHER" id="PTHR24240">
    <property type="entry name" value="OPSIN"/>
    <property type="match status" value="1"/>
</dbReference>
<accession>A0A3Q3NHI1</accession>
<keyword evidence="3" id="KW-0716">Sensory transduction</keyword>
<comment type="subcellular location">
    <subcellularLocation>
        <location evidence="1">Membrane</location>
        <topology evidence="1">Multi-pass membrane protein</topology>
    </subcellularLocation>
</comment>
<evidence type="ECO:0000313" key="17">
    <source>
        <dbReference type="Proteomes" id="UP000261640"/>
    </source>
</evidence>
<dbReference type="Gene3D" id="1.20.1070.10">
    <property type="entry name" value="Rhodopsin 7-helix transmembrane proteins"/>
    <property type="match status" value="1"/>
</dbReference>
<keyword evidence="9 14" id="KW-0472">Membrane</keyword>
<evidence type="ECO:0000256" key="14">
    <source>
        <dbReference type="SAM" id="Phobius"/>
    </source>
</evidence>
<dbReference type="PROSITE" id="PS50262">
    <property type="entry name" value="G_PROTEIN_RECEP_F1_2"/>
    <property type="match status" value="1"/>
</dbReference>
<keyword evidence="12" id="KW-0325">Glycoprotein</keyword>
<keyword evidence="11" id="KW-0675">Receptor</keyword>
<feature type="transmembrane region" description="Helical" evidence="14">
    <location>
        <begin position="273"/>
        <end position="296"/>
    </location>
</feature>
<evidence type="ECO:0000256" key="13">
    <source>
        <dbReference type="ARBA" id="ARBA00023224"/>
    </source>
</evidence>
<evidence type="ECO:0000313" key="16">
    <source>
        <dbReference type="Ensembl" id="ENSMAMP00000036152.1"/>
    </source>
</evidence>
<evidence type="ECO:0000256" key="4">
    <source>
        <dbReference type="ARBA" id="ARBA00022692"/>
    </source>
</evidence>
<feature type="transmembrane region" description="Helical" evidence="14">
    <location>
        <begin position="183"/>
        <end position="214"/>
    </location>
</feature>
<dbReference type="Ensembl" id="ENSMAMT00000037075.2">
    <property type="protein sequence ID" value="ENSMAMP00000036152.1"/>
    <property type="gene ID" value="ENSMAMG00000024250.2"/>
</dbReference>
<keyword evidence="10" id="KW-1015">Disulfide bond</keyword>
<protein>
    <submittedName>
        <fullName evidence="16">Opsin-5-like</fullName>
    </submittedName>
</protein>
<dbReference type="FunFam" id="1.20.1070.10:FF:000219">
    <property type="entry name" value="Opsin 5-like 2"/>
    <property type="match status" value="1"/>
</dbReference>
<dbReference type="InterPro" id="IPR027430">
    <property type="entry name" value="Retinal_BS"/>
</dbReference>
<dbReference type="InterPro" id="IPR000276">
    <property type="entry name" value="GPCR_Rhodpsn"/>
</dbReference>
<evidence type="ECO:0000259" key="15">
    <source>
        <dbReference type="PROSITE" id="PS50262"/>
    </source>
</evidence>
<dbReference type="InterPro" id="IPR017452">
    <property type="entry name" value="GPCR_Rhodpsn_7TM"/>
</dbReference>
<dbReference type="Proteomes" id="UP000261640">
    <property type="component" value="Unplaced"/>
</dbReference>
<proteinExistence type="predicted"/>
<feature type="domain" description="G-protein coupled receptors family 1 profile" evidence="15">
    <location>
        <begin position="37"/>
        <end position="293"/>
    </location>
</feature>
<evidence type="ECO:0000256" key="8">
    <source>
        <dbReference type="ARBA" id="ARBA00023040"/>
    </source>
</evidence>
<evidence type="ECO:0000256" key="3">
    <source>
        <dbReference type="ARBA" id="ARBA00022606"/>
    </source>
</evidence>
<keyword evidence="17" id="KW-1185">Reference proteome</keyword>
<dbReference type="GO" id="GO:0007601">
    <property type="term" value="P:visual perception"/>
    <property type="evidence" value="ECO:0007669"/>
    <property type="project" value="InterPro"/>
</dbReference>
<keyword evidence="13" id="KW-0807">Transducer</keyword>
<dbReference type="CDD" id="cd15074">
    <property type="entry name" value="7tmA_Opsin5_neuropsin"/>
    <property type="match status" value="1"/>
</dbReference>
<sequence>MENASDTSAVFVSTISKEHDILIGSVYSIFCILSLMGNCILLLVAYHKRSTLKPAEFFIINLSISDLGMALSLFPLAIPSAFSHRWLFGRLACQLYAMCGVLFGLCSLTNLTALSLVCCIKVCFPNHGNRFSSSHARLLVVGVWCYASVFAVGPLLQWGHYSPEPYGTACCIDWHAPNHELSALSYIVCLFVFCYALPCTIILLSYTFILLTVWGSRQAVQQHVSPQTKTTNAHILIVKLSVAVCVGFLGAWTPYAAVAMWAAFGDATQVPPAAFALAAVLAKSSTIYNPMVYLLCKPKFRECLRRDTSMLRQRIYRGSPQSNPKEQFRSSSQRNKDMGISMHFSNGQQESYVVCQHCPENAVLCHVTTPQRTASILTGSTYREVTVNQLSAKPHAEFL</sequence>
<name>A0A3Q3NHI1_9TELE</name>
<dbReference type="InterPro" id="IPR002962">
    <property type="entry name" value="Peropsin"/>
</dbReference>
<dbReference type="AlphaFoldDB" id="A0A3Q3NHI1"/>
<keyword evidence="6 14" id="KW-1133">Transmembrane helix</keyword>
<evidence type="ECO:0000256" key="1">
    <source>
        <dbReference type="ARBA" id="ARBA00004141"/>
    </source>
</evidence>
<reference evidence="16" key="1">
    <citation type="submission" date="2025-08" db="UniProtKB">
        <authorList>
            <consortium name="Ensembl"/>
        </authorList>
    </citation>
    <scope>IDENTIFICATION</scope>
</reference>
<feature type="transmembrane region" description="Helical" evidence="14">
    <location>
        <begin position="136"/>
        <end position="156"/>
    </location>
</feature>
<evidence type="ECO:0000256" key="11">
    <source>
        <dbReference type="ARBA" id="ARBA00023170"/>
    </source>
</evidence>
<dbReference type="OrthoDB" id="2101615at2759"/>
<dbReference type="GO" id="GO:0004930">
    <property type="term" value="F:G protein-coupled receptor activity"/>
    <property type="evidence" value="ECO:0007669"/>
    <property type="project" value="UniProtKB-KW"/>
</dbReference>
<dbReference type="GeneTree" id="ENSGT01120000271854"/>
<dbReference type="PRINTS" id="PR01244">
    <property type="entry name" value="PEROPSIN"/>
</dbReference>
<dbReference type="Pfam" id="PF00001">
    <property type="entry name" value="7tm_1"/>
    <property type="match status" value="1"/>
</dbReference>
<evidence type="ECO:0000256" key="10">
    <source>
        <dbReference type="ARBA" id="ARBA00023157"/>
    </source>
</evidence>
<feature type="transmembrane region" description="Helical" evidence="14">
    <location>
        <begin position="21"/>
        <end position="46"/>
    </location>
</feature>